<feature type="non-terminal residue" evidence="2">
    <location>
        <position position="247"/>
    </location>
</feature>
<feature type="compositionally biased region" description="Basic and acidic residues" evidence="1">
    <location>
        <begin position="164"/>
        <end position="174"/>
    </location>
</feature>
<sequence length="247" mass="26409">ALPARLHGGGRGLEERHVGVGRTFLLHRRRPPRTRRLAGTTPGPLHDGGRCPLRARSSGRGRGGSGDGCRVLDGRPARPVPCAALSGAVLLALSRVRLPRSERRHRESCTTARRRAAGETAGVGRLPRVPARLVPAAALRVARAKRGTLAAGYRRQAGQRSHRAREVAAGHGDRQPTIVVGGTSGPPGPGPRRRRKARREVRRDLAPHGVARSSHGADRRAGRGSQRARRGPWRVPRLAAGLPGRSL</sequence>
<gene>
    <name evidence="2" type="ORF">AVDCRST_MAG22-2555</name>
</gene>
<reference evidence="2" key="1">
    <citation type="submission" date="2020-02" db="EMBL/GenBank/DDBJ databases">
        <authorList>
            <person name="Meier V. D."/>
        </authorList>
    </citation>
    <scope>NUCLEOTIDE SEQUENCE</scope>
    <source>
        <strain evidence="2">AVDCRST_MAG22</strain>
    </source>
</reference>
<protein>
    <submittedName>
        <fullName evidence="2">2-succinyl-6-hydroxy-2,4-cyclohexadiene-1-carboxy late synthase</fullName>
        <ecNumber evidence="2">4.2.99.20</ecNumber>
    </submittedName>
</protein>
<feature type="region of interest" description="Disordered" evidence="1">
    <location>
        <begin position="102"/>
        <end position="121"/>
    </location>
</feature>
<name>A0A6J4PVQ0_9ACTN</name>
<proteinExistence type="predicted"/>
<keyword evidence="2" id="KW-0456">Lyase</keyword>
<dbReference type="GO" id="GO:0070205">
    <property type="term" value="F:2-succinyl-6-hydroxy-2,4-cyclohexadiene-1-carboxylate synthase activity"/>
    <property type="evidence" value="ECO:0007669"/>
    <property type="project" value="UniProtKB-EC"/>
</dbReference>
<dbReference type="EMBL" id="CADCUV010000117">
    <property type="protein sequence ID" value="CAA9420912.1"/>
    <property type="molecule type" value="Genomic_DNA"/>
</dbReference>
<organism evidence="2">
    <name type="scientific">uncultured Rubrobacteraceae bacterium</name>
    <dbReference type="NCBI Taxonomy" id="349277"/>
    <lineage>
        <taxon>Bacteria</taxon>
        <taxon>Bacillati</taxon>
        <taxon>Actinomycetota</taxon>
        <taxon>Rubrobacteria</taxon>
        <taxon>Rubrobacterales</taxon>
        <taxon>Rubrobacteraceae</taxon>
        <taxon>environmental samples</taxon>
    </lineage>
</organism>
<feature type="region of interest" description="Disordered" evidence="1">
    <location>
        <begin position="31"/>
        <end position="68"/>
    </location>
</feature>
<feature type="region of interest" description="Disordered" evidence="1">
    <location>
        <begin position="151"/>
        <end position="247"/>
    </location>
</feature>
<dbReference type="EC" id="4.2.99.20" evidence="2"/>
<feature type="compositionally biased region" description="Basic residues" evidence="1">
    <location>
        <begin position="191"/>
        <end position="200"/>
    </location>
</feature>
<evidence type="ECO:0000313" key="2">
    <source>
        <dbReference type="EMBL" id="CAA9420912.1"/>
    </source>
</evidence>
<evidence type="ECO:0000256" key="1">
    <source>
        <dbReference type="SAM" id="MobiDB-lite"/>
    </source>
</evidence>
<feature type="non-terminal residue" evidence="2">
    <location>
        <position position="1"/>
    </location>
</feature>
<accession>A0A6J4PVQ0</accession>
<dbReference type="AlphaFoldDB" id="A0A6J4PVQ0"/>